<dbReference type="Gene3D" id="2.30.40.10">
    <property type="entry name" value="Urease, subunit C, domain 1"/>
    <property type="match status" value="1"/>
</dbReference>
<dbReference type="RefSeq" id="WP_007785922.1">
    <property type="nucleotide sequence ID" value="NZ_CM001441.1"/>
</dbReference>
<dbReference type="PANTHER" id="PTHR11113:SF2">
    <property type="entry name" value="ADENINE DEAMINASE"/>
    <property type="match status" value="1"/>
</dbReference>
<name>H5XXD8_9FIRM</name>
<dbReference type="NCBIfam" id="TIGR01178">
    <property type="entry name" value="ade"/>
    <property type="match status" value="1"/>
</dbReference>
<evidence type="ECO:0000259" key="7">
    <source>
        <dbReference type="Pfam" id="PF01979"/>
    </source>
</evidence>
<evidence type="ECO:0000313" key="10">
    <source>
        <dbReference type="Proteomes" id="UP000005104"/>
    </source>
</evidence>
<evidence type="ECO:0000256" key="6">
    <source>
        <dbReference type="HAMAP-Rule" id="MF_01518"/>
    </source>
</evidence>
<feature type="domain" description="Amidohydrolase-related" evidence="7">
    <location>
        <begin position="76"/>
        <end position="361"/>
    </location>
</feature>
<dbReference type="Pfam" id="PF13382">
    <property type="entry name" value="Adenine_deam_C"/>
    <property type="match status" value="1"/>
</dbReference>
<dbReference type="InterPro" id="IPR026912">
    <property type="entry name" value="Adenine_deam_C"/>
</dbReference>
<gene>
    <name evidence="6" type="primary">ade</name>
    <name evidence="9" type="ORF">DesyoDRAFT_4185</name>
</gene>
<evidence type="ECO:0000256" key="1">
    <source>
        <dbReference type="ARBA" id="ARBA00006773"/>
    </source>
</evidence>
<dbReference type="SUPFAM" id="SSF51338">
    <property type="entry name" value="Composite domain of metallo-dependent hydrolases"/>
    <property type="match status" value="1"/>
</dbReference>
<comment type="cofactor">
    <cofactor evidence="6">
        <name>Mn(2+)</name>
        <dbReference type="ChEBI" id="CHEBI:29035"/>
    </cofactor>
</comment>
<dbReference type="InterPro" id="IPR006679">
    <property type="entry name" value="Adenine_deam"/>
</dbReference>
<dbReference type="GO" id="GO:0000034">
    <property type="term" value="F:adenine deaminase activity"/>
    <property type="evidence" value="ECO:0007669"/>
    <property type="project" value="UniProtKB-UniRule"/>
</dbReference>
<accession>H5XXD8</accession>
<evidence type="ECO:0000256" key="3">
    <source>
        <dbReference type="ARBA" id="ARBA00022801"/>
    </source>
</evidence>
<dbReference type="Gene3D" id="3.20.20.140">
    <property type="entry name" value="Metal-dependent hydrolases"/>
    <property type="match status" value="1"/>
</dbReference>
<dbReference type="HAMAP" id="MF_01518">
    <property type="entry name" value="Adenine_deamin"/>
    <property type="match status" value="1"/>
</dbReference>
<keyword evidence="4 6" id="KW-0464">Manganese</keyword>
<dbReference type="EMBL" id="CM001441">
    <property type="protein sequence ID" value="EHQ91144.1"/>
    <property type="molecule type" value="Genomic_DNA"/>
</dbReference>
<evidence type="ECO:0000256" key="4">
    <source>
        <dbReference type="ARBA" id="ARBA00023211"/>
    </source>
</evidence>
<dbReference type="eggNOG" id="COG1001">
    <property type="taxonomic scope" value="Bacteria"/>
</dbReference>
<dbReference type="InterPro" id="IPR006680">
    <property type="entry name" value="Amidohydro-rel"/>
</dbReference>
<reference evidence="9 10" key="1">
    <citation type="submission" date="2011-11" db="EMBL/GenBank/DDBJ databases">
        <title>The Noncontiguous Finished genome of Desulfosporosinus youngiae DSM 17734.</title>
        <authorList>
            <consortium name="US DOE Joint Genome Institute (JGI-PGF)"/>
            <person name="Lucas S."/>
            <person name="Han J."/>
            <person name="Lapidus A."/>
            <person name="Cheng J.-F."/>
            <person name="Goodwin L."/>
            <person name="Pitluck S."/>
            <person name="Peters L."/>
            <person name="Ovchinnikova G."/>
            <person name="Lu M."/>
            <person name="Land M.L."/>
            <person name="Hauser L."/>
            <person name="Pester M."/>
            <person name="Spring S."/>
            <person name="Ollivier B."/>
            <person name="Rattei T."/>
            <person name="Klenk H.-P."/>
            <person name="Wagner M."/>
            <person name="Loy A."/>
            <person name="Woyke T.J."/>
        </authorList>
    </citation>
    <scope>NUCLEOTIDE SEQUENCE [LARGE SCALE GENOMIC DNA]</scope>
    <source>
        <strain evidence="9 10">DSM 17734</strain>
    </source>
</reference>
<dbReference type="InterPro" id="IPR011059">
    <property type="entry name" value="Metal-dep_hydrolase_composite"/>
</dbReference>
<dbReference type="HOGENOM" id="CLU_027935_0_0_9"/>
<dbReference type="InterPro" id="IPR032466">
    <property type="entry name" value="Metal_Hydrolase"/>
</dbReference>
<comment type="catalytic activity">
    <reaction evidence="5 6">
        <text>adenine + H2O + H(+) = hypoxanthine + NH4(+)</text>
        <dbReference type="Rhea" id="RHEA:23688"/>
        <dbReference type="ChEBI" id="CHEBI:15377"/>
        <dbReference type="ChEBI" id="CHEBI:15378"/>
        <dbReference type="ChEBI" id="CHEBI:16708"/>
        <dbReference type="ChEBI" id="CHEBI:17368"/>
        <dbReference type="ChEBI" id="CHEBI:28938"/>
        <dbReference type="EC" id="3.5.4.2"/>
    </reaction>
</comment>
<sequence length="595" mass="64627">MSVTMKETVLTLAQELRVALGEETADLHITNLQILDVFTDTVYPGEMVIKNGRIVAINPSWKVKAEHVFDAGGRYAVPGFMDAHIHIEPTLLTPQALASVIVPWGTTVLFVDAMEIANVAGIKGLEALLSDISELPYRIYLEVPSRVPTAPGLETTGGVLGVAEVEELLKSSISASLGELDPSKILGVREEYLAKVLSARAQGKVANGHAIGLTWDKLNVYATAGLSDDHESVVYEELFERLRLGIKALIREGSTERNVEALIKGVIEHNLPTENLIFCTDDKHVTDIATEGHISYNVQKSIDLGLDPIKAIKMATINTAKHFRLDHLVGALTPGRYADFLLLDDLKTIKPVYVFKDGQIVAQEGKLIQEVGIIQFPEFLNETVKLAPGFKPADFAVAAGGDSAKVNVINLYPDQIINYGTQEWLKIEAGQVQPDPAQDILKLAVVERYGQNGQVGVGFVRGFKLKSGALASSVSHDHHNIVLVGTNDQDMYLAAQEIAKYQGGFAAVQDGQVLGVLPLPIGGLMSPLPANEVMEQLLQINEVARSLGCDLPAPFMTLSFISLPTVPELGLTDHGLIDVLEHRVIKTVLETRFER</sequence>
<dbReference type="GO" id="GO:0006146">
    <property type="term" value="P:adenine catabolic process"/>
    <property type="evidence" value="ECO:0007669"/>
    <property type="project" value="InterPro"/>
</dbReference>
<evidence type="ECO:0000259" key="8">
    <source>
        <dbReference type="Pfam" id="PF13382"/>
    </source>
</evidence>
<dbReference type="PANTHER" id="PTHR11113">
    <property type="entry name" value="N-ACETYLGLUCOSAMINE-6-PHOSPHATE DEACETYLASE"/>
    <property type="match status" value="1"/>
</dbReference>
<dbReference type="Proteomes" id="UP000005104">
    <property type="component" value="Chromosome"/>
</dbReference>
<keyword evidence="3 6" id="KW-0378">Hydrolase</keyword>
<protein>
    <recommendedName>
        <fullName evidence="2 6">Adenine deaminase</fullName>
        <shortName evidence="6">Adenase</shortName>
        <shortName evidence="6">Adenine aminase</shortName>
        <ecNumber evidence="2 6">3.5.4.2</ecNumber>
    </recommendedName>
</protein>
<dbReference type="STRING" id="768710.DesyoDRAFT_4185"/>
<evidence type="ECO:0000256" key="5">
    <source>
        <dbReference type="ARBA" id="ARBA00047720"/>
    </source>
</evidence>
<dbReference type="AlphaFoldDB" id="H5XXD8"/>
<dbReference type="Pfam" id="PF01979">
    <property type="entry name" value="Amidohydro_1"/>
    <property type="match status" value="1"/>
</dbReference>
<evidence type="ECO:0000256" key="2">
    <source>
        <dbReference type="ARBA" id="ARBA00012782"/>
    </source>
</evidence>
<dbReference type="EC" id="3.5.4.2" evidence="2 6"/>
<dbReference type="SUPFAM" id="SSF51556">
    <property type="entry name" value="Metallo-dependent hydrolases"/>
    <property type="match status" value="1"/>
</dbReference>
<comment type="similarity">
    <text evidence="1 6">Belongs to the metallo-dependent hydrolases superfamily. Adenine deaminase family.</text>
</comment>
<evidence type="ECO:0000313" key="9">
    <source>
        <dbReference type="EMBL" id="EHQ91144.1"/>
    </source>
</evidence>
<keyword evidence="10" id="KW-1185">Reference proteome</keyword>
<organism evidence="9 10">
    <name type="scientific">Desulfosporosinus youngiae DSM 17734</name>
    <dbReference type="NCBI Taxonomy" id="768710"/>
    <lineage>
        <taxon>Bacteria</taxon>
        <taxon>Bacillati</taxon>
        <taxon>Bacillota</taxon>
        <taxon>Clostridia</taxon>
        <taxon>Eubacteriales</taxon>
        <taxon>Desulfitobacteriaceae</taxon>
        <taxon>Desulfosporosinus</taxon>
    </lineage>
</organism>
<proteinExistence type="inferred from homology"/>
<feature type="domain" description="Adenine deaminase C-terminal" evidence="8">
    <location>
        <begin position="417"/>
        <end position="581"/>
    </location>
</feature>